<dbReference type="Proteomes" id="UP001603857">
    <property type="component" value="Unassembled WGS sequence"/>
</dbReference>
<proteinExistence type="predicted"/>
<dbReference type="Gene3D" id="1.20.1130.10">
    <property type="entry name" value="Photosystem I PsaA/PsaB"/>
    <property type="match status" value="1"/>
</dbReference>
<organism evidence="1 2">
    <name type="scientific">Flemingia macrophylla</name>
    <dbReference type="NCBI Taxonomy" id="520843"/>
    <lineage>
        <taxon>Eukaryota</taxon>
        <taxon>Viridiplantae</taxon>
        <taxon>Streptophyta</taxon>
        <taxon>Embryophyta</taxon>
        <taxon>Tracheophyta</taxon>
        <taxon>Spermatophyta</taxon>
        <taxon>Magnoliopsida</taxon>
        <taxon>eudicotyledons</taxon>
        <taxon>Gunneridae</taxon>
        <taxon>Pentapetalae</taxon>
        <taxon>rosids</taxon>
        <taxon>fabids</taxon>
        <taxon>Fabales</taxon>
        <taxon>Fabaceae</taxon>
        <taxon>Papilionoideae</taxon>
        <taxon>50 kb inversion clade</taxon>
        <taxon>NPAAA clade</taxon>
        <taxon>indigoferoid/millettioid clade</taxon>
        <taxon>Phaseoleae</taxon>
        <taxon>Flemingia</taxon>
    </lineage>
</organism>
<comment type="caution">
    <text evidence="1">The sequence shown here is derived from an EMBL/GenBank/DDBJ whole genome shotgun (WGS) entry which is preliminary data.</text>
</comment>
<evidence type="ECO:0000313" key="2">
    <source>
        <dbReference type="Proteomes" id="UP001603857"/>
    </source>
</evidence>
<dbReference type="Pfam" id="PF00223">
    <property type="entry name" value="PsaA_PsaB"/>
    <property type="match status" value="1"/>
</dbReference>
<gene>
    <name evidence="1" type="ORF">Fmac_011056</name>
</gene>
<sequence>MKSDVWGSISDQGIVTHITGSNFAQNSITINGWLHHFLWAQASQEKRCNFRMMTCLRSWLKTFFSQYEPNQRVDEVPQTCLELVSRDDNEKEVKRSSIERVSKIRSKLDFHR</sequence>
<keyword evidence="2" id="KW-1185">Reference proteome</keyword>
<dbReference type="EMBL" id="JBGMDY010000004">
    <property type="protein sequence ID" value="KAL2336610.1"/>
    <property type="molecule type" value="Genomic_DNA"/>
</dbReference>
<reference evidence="1 2" key="1">
    <citation type="submission" date="2024-08" db="EMBL/GenBank/DDBJ databases">
        <title>Insights into the chromosomal genome structure of Flemingia macrophylla.</title>
        <authorList>
            <person name="Ding Y."/>
            <person name="Zhao Y."/>
            <person name="Bi W."/>
            <person name="Wu M."/>
            <person name="Zhao G."/>
            <person name="Gong Y."/>
            <person name="Li W."/>
            <person name="Zhang P."/>
        </authorList>
    </citation>
    <scope>NUCLEOTIDE SEQUENCE [LARGE SCALE GENOMIC DNA]</scope>
    <source>
        <strain evidence="1">DYQJB</strain>
        <tissue evidence="1">Leaf</tissue>
    </source>
</reference>
<dbReference type="AlphaFoldDB" id="A0ABD1MLC9"/>
<dbReference type="SUPFAM" id="SSF81558">
    <property type="entry name" value="Photosystem I subunits PsaA/PsaB"/>
    <property type="match status" value="1"/>
</dbReference>
<dbReference type="InterPro" id="IPR001280">
    <property type="entry name" value="PSI_PsaA/B"/>
</dbReference>
<name>A0ABD1MLC9_9FABA</name>
<accession>A0ABD1MLC9</accession>
<dbReference type="InterPro" id="IPR036408">
    <property type="entry name" value="PSI_PsaA/B_sf"/>
</dbReference>
<protein>
    <submittedName>
        <fullName evidence="1">Uncharacterized protein</fullName>
    </submittedName>
</protein>
<evidence type="ECO:0000313" key="1">
    <source>
        <dbReference type="EMBL" id="KAL2336610.1"/>
    </source>
</evidence>